<evidence type="ECO:0000256" key="2">
    <source>
        <dbReference type="SAM" id="Phobius"/>
    </source>
</evidence>
<keyword evidence="4" id="KW-1185">Reference proteome</keyword>
<feature type="compositionally biased region" description="Low complexity" evidence="1">
    <location>
        <begin position="94"/>
        <end position="103"/>
    </location>
</feature>
<evidence type="ECO:0000313" key="3">
    <source>
        <dbReference type="EMBL" id="NML45117.1"/>
    </source>
</evidence>
<dbReference type="Pfam" id="PF13103">
    <property type="entry name" value="TonB_2"/>
    <property type="match status" value="1"/>
</dbReference>
<organism evidence="3 4">
    <name type="scientific">Ramlibacter agri</name>
    <dbReference type="NCBI Taxonomy" id="2728837"/>
    <lineage>
        <taxon>Bacteria</taxon>
        <taxon>Pseudomonadati</taxon>
        <taxon>Pseudomonadota</taxon>
        <taxon>Betaproteobacteria</taxon>
        <taxon>Burkholderiales</taxon>
        <taxon>Comamonadaceae</taxon>
        <taxon>Ramlibacter</taxon>
    </lineage>
</organism>
<feature type="compositionally biased region" description="Pro residues" evidence="1">
    <location>
        <begin position="68"/>
        <end position="93"/>
    </location>
</feature>
<dbReference type="RefSeq" id="WP_169419204.1">
    <property type="nucleotide sequence ID" value="NZ_JABBFX010000001.1"/>
</dbReference>
<keyword evidence="2" id="KW-0472">Membrane</keyword>
<protein>
    <submittedName>
        <fullName evidence="3">Protein TolA</fullName>
    </submittedName>
</protein>
<accession>A0A848H3N2</accession>
<keyword evidence="2" id="KW-0812">Transmembrane</keyword>
<dbReference type="SUPFAM" id="SSF74653">
    <property type="entry name" value="TolA/TonB C-terminal domain"/>
    <property type="match status" value="1"/>
</dbReference>
<feature type="compositionally biased region" description="Low complexity" evidence="1">
    <location>
        <begin position="197"/>
        <end position="216"/>
    </location>
</feature>
<dbReference type="Proteomes" id="UP000541185">
    <property type="component" value="Unassembled WGS sequence"/>
</dbReference>
<evidence type="ECO:0000256" key="1">
    <source>
        <dbReference type="SAM" id="MobiDB-lite"/>
    </source>
</evidence>
<dbReference type="EMBL" id="JABBFX010000001">
    <property type="protein sequence ID" value="NML45117.1"/>
    <property type="molecule type" value="Genomic_DNA"/>
</dbReference>
<name>A0A848H3N2_9BURK</name>
<gene>
    <name evidence="3" type="ORF">HHL11_15265</name>
</gene>
<sequence length="302" mass="33197">MDAASDRHQFAPPPQPGMLRAVVLAVIAHLLLLVALTFGLHWQRESENTVAEAELWSKLPQEAAPKPVVEPTPPPPAPTPPAPPVVKAPPPPQADLQAQRDAQIAVEREKAKREAEERRLAELQKQKELDRKRKLEAQRKHDEEVARQKEEDKRQLAEAKRKEDLEKEKKRKLQDEQQAKKLAQLRDDTLKRMQAMAGTGAPGSTSAAAHSSGPSATWGARVQAKVRPFIHFTDTVSGNPEAVVTVRLAPDGTIVAKTLKKSSGVKSWDDAVLRALENAETLPRDVDGRVPSGGDLVFRPQG</sequence>
<dbReference type="AlphaFoldDB" id="A0A848H3N2"/>
<dbReference type="Gene3D" id="3.30.1150.10">
    <property type="match status" value="1"/>
</dbReference>
<comment type="caution">
    <text evidence="3">The sequence shown here is derived from an EMBL/GenBank/DDBJ whole genome shotgun (WGS) entry which is preliminary data.</text>
</comment>
<feature type="transmembrane region" description="Helical" evidence="2">
    <location>
        <begin position="21"/>
        <end position="42"/>
    </location>
</feature>
<feature type="region of interest" description="Disordered" evidence="1">
    <location>
        <begin position="62"/>
        <end position="216"/>
    </location>
</feature>
<proteinExistence type="predicted"/>
<feature type="compositionally biased region" description="Basic and acidic residues" evidence="1">
    <location>
        <begin position="106"/>
        <end position="191"/>
    </location>
</feature>
<evidence type="ECO:0000313" key="4">
    <source>
        <dbReference type="Proteomes" id="UP000541185"/>
    </source>
</evidence>
<reference evidence="3 4" key="1">
    <citation type="submission" date="2020-04" db="EMBL/GenBank/DDBJ databases">
        <title>Ramlibacter sp. G-1-2-2 isolated from soil.</title>
        <authorList>
            <person name="Dahal R.H."/>
        </authorList>
    </citation>
    <scope>NUCLEOTIDE SEQUENCE [LARGE SCALE GENOMIC DNA]</scope>
    <source>
        <strain evidence="3 4">G-1-2-2</strain>
    </source>
</reference>
<keyword evidence="2" id="KW-1133">Transmembrane helix</keyword>